<protein>
    <submittedName>
        <fullName evidence="1">Uncharacterized protein</fullName>
    </submittedName>
</protein>
<gene>
    <name evidence="1" type="ORF">B296_00013062</name>
</gene>
<dbReference type="AlphaFoldDB" id="A0A426YWV6"/>
<comment type="caution">
    <text evidence="1">The sequence shown here is derived from an EMBL/GenBank/DDBJ whole genome shotgun (WGS) entry which is preliminary data.</text>
</comment>
<evidence type="ECO:0000313" key="1">
    <source>
        <dbReference type="EMBL" id="RRT56206.1"/>
    </source>
</evidence>
<name>A0A426YWV6_ENSVE</name>
<dbReference type="EMBL" id="AMZH03009735">
    <property type="protein sequence ID" value="RRT56206.1"/>
    <property type="molecule type" value="Genomic_DNA"/>
</dbReference>
<sequence>MGVLKPIEPLNSISLEVNGSNLYSCSVGSSVELKITLRARDRSDRVSLFPSWEVHLHAWIILIRDDVSMLLRIVSPI</sequence>
<accession>A0A426YWV6</accession>
<dbReference type="Proteomes" id="UP000287651">
    <property type="component" value="Unassembled WGS sequence"/>
</dbReference>
<proteinExistence type="predicted"/>
<organism evidence="1 2">
    <name type="scientific">Ensete ventricosum</name>
    <name type="common">Abyssinian banana</name>
    <name type="synonym">Musa ensete</name>
    <dbReference type="NCBI Taxonomy" id="4639"/>
    <lineage>
        <taxon>Eukaryota</taxon>
        <taxon>Viridiplantae</taxon>
        <taxon>Streptophyta</taxon>
        <taxon>Embryophyta</taxon>
        <taxon>Tracheophyta</taxon>
        <taxon>Spermatophyta</taxon>
        <taxon>Magnoliopsida</taxon>
        <taxon>Liliopsida</taxon>
        <taxon>Zingiberales</taxon>
        <taxon>Musaceae</taxon>
        <taxon>Ensete</taxon>
    </lineage>
</organism>
<evidence type="ECO:0000313" key="2">
    <source>
        <dbReference type="Proteomes" id="UP000287651"/>
    </source>
</evidence>
<reference evidence="1 2" key="1">
    <citation type="journal article" date="2014" name="Agronomy (Basel)">
        <title>A Draft Genome Sequence for Ensete ventricosum, the Drought-Tolerant Tree Against Hunger.</title>
        <authorList>
            <person name="Harrison J."/>
            <person name="Moore K.A."/>
            <person name="Paszkiewicz K."/>
            <person name="Jones T."/>
            <person name="Grant M."/>
            <person name="Ambacheew D."/>
            <person name="Muzemil S."/>
            <person name="Studholme D.J."/>
        </authorList>
    </citation>
    <scope>NUCLEOTIDE SEQUENCE [LARGE SCALE GENOMIC DNA]</scope>
</reference>